<gene>
    <name evidence="2" type="ORF">APLA_LOCUS17613</name>
</gene>
<keyword evidence="3" id="KW-1185">Reference proteome</keyword>
<name>A0A8S1BV25_ARCPL</name>
<reference evidence="2 3" key="1">
    <citation type="submission" date="2020-04" db="EMBL/GenBank/DDBJ databases">
        <authorList>
            <person name="Wallbank WR R."/>
            <person name="Pardo Diaz C."/>
            <person name="Kozak K."/>
            <person name="Martin S."/>
            <person name="Jiggins C."/>
            <person name="Moest M."/>
            <person name="Warren A I."/>
            <person name="Byers J.R.P. K."/>
            <person name="Montejo-Kovacevich G."/>
            <person name="Yen C E."/>
        </authorList>
    </citation>
    <scope>NUCLEOTIDE SEQUENCE [LARGE SCALE GENOMIC DNA]</scope>
</reference>
<evidence type="ECO:0000313" key="2">
    <source>
        <dbReference type="EMBL" id="CAB3261014.1"/>
    </source>
</evidence>
<accession>A0A8S1BV25</accession>
<comment type="caution">
    <text evidence="2">The sequence shown here is derived from an EMBL/GenBank/DDBJ whole genome shotgun (WGS) entry which is preliminary data.</text>
</comment>
<feature type="compositionally biased region" description="Basic residues" evidence="1">
    <location>
        <begin position="141"/>
        <end position="152"/>
    </location>
</feature>
<feature type="region of interest" description="Disordered" evidence="1">
    <location>
        <begin position="138"/>
        <end position="157"/>
    </location>
</feature>
<sequence>MCSSFVPGRSAAAVPFPYRLPLQHARPVLLRCPRTPLSHSPFIGTFAVYSNAAPRPLLSCVLLPHPSPPSRLFPRTHVGPFEPSGVHCHGWFTLGRSAGTSIPHVSTRPFGNLILAISVFPRPFHLSFLILPHSCVSPPAPRRHPRPRRSPHTTRLAPRTAPLPHVWLALPTVFSPLSLSPSVPTSTCRDPVVFSRTCVLVTELVFYPAMSSRVFVSSTFPIPHCPLTGGPGIARLLCRHSPRVLCPPFTRPPRPLF</sequence>
<evidence type="ECO:0000256" key="1">
    <source>
        <dbReference type="SAM" id="MobiDB-lite"/>
    </source>
</evidence>
<organism evidence="2 3">
    <name type="scientific">Arctia plantaginis</name>
    <name type="common">Wood tiger moth</name>
    <name type="synonym">Phalaena plantaginis</name>
    <dbReference type="NCBI Taxonomy" id="874455"/>
    <lineage>
        <taxon>Eukaryota</taxon>
        <taxon>Metazoa</taxon>
        <taxon>Ecdysozoa</taxon>
        <taxon>Arthropoda</taxon>
        <taxon>Hexapoda</taxon>
        <taxon>Insecta</taxon>
        <taxon>Pterygota</taxon>
        <taxon>Neoptera</taxon>
        <taxon>Endopterygota</taxon>
        <taxon>Lepidoptera</taxon>
        <taxon>Glossata</taxon>
        <taxon>Ditrysia</taxon>
        <taxon>Noctuoidea</taxon>
        <taxon>Erebidae</taxon>
        <taxon>Arctiinae</taxon>
        <taxon>Arctia</taxon>
    </lineage>
</organism>
<proteinExistence type="predicted"/>
<protein>
    <submittedName>
        <fullName evidence="2">Uncharacterized protein</fullName>
    </submittedName>
</protein>
<dbReference type="Proteomes" id="UP000494106">
    <property type="component" value="Unassembled WGS sequence"/>
</dbReference>
<dbReference type="AlphaFoldDB" id="A0A8S1BV25"/>
<dbReference type="EMBL" id="CADEBC010000858">
    <property type="protein sequence ID" value="CAB3261014.1"/>
    <property type="molecule type" value="Genomic_DNA"/>
</dbReference>
<evidence type="ECO:0000313" key="3">
    <source>
        <dbReference type="Proteomes" id="UP000494106"/>
    </source>
</evidence>